<dbReference type="PANTHER" id="PTHR43649">
    <property type="entry name" value="ARABINOSE-BINDING PROTEIN-RELATED"/>
    <property type="match status" value="1"/>
</dbReference>
<dbReference type="RefSeq" id="WP_066500132.1">
    <property type="nucleotide sequence ID" value="NZ_BJMO01000009.1"/>
</dbReference>
<reference evidence="3 4" key="1">
    <citation type="submission" date="2016-02" db="EMBL/GenBank/DDBJ databases">
        <title>Complete genome of Sinomonas atrocyanea KCTC 3377.</title>
        <authorList>
            <person name="Kim K.M."/>
        </authorList>
    </citation>
    <scope>NUCLEOTIDE SEQUENCE [LARGE SCALE GENOMIC DNA]</scope>
    <source>
        <strain evidence="3 4">KCTC 3377</strain>
    </source>
</reference>
<evidence type="ECO:0000313" key="4">
    <source>
        <dbReference type="Proteomes" id="UP000070134"/>
    </source>
</evidence>
<comment type="similarity">
    <text evidence="1">Belongs to the bacterial solute-binding protein 1 family.</text>
</comment>
<dbReference type="PATRIC" id="fig|37927.3.peg.3394"/>
<organism evidence="3 4">
    <name type="scientific">Sinomonas atrocyanea</name>
    <dbReference type="NCBI Taxonomy" id="37927"/>
    <lineage>
        <taxon>Bacteria</taxon>
        <taxon>Bacillati</taxon>
        <taxon>Actinomycetota</taxon>
        <taxon>Actinomycetes</taxon>
        <taxon>Micrococcales</taxon>
        <taxon>Micrococcaceae</taxon>
        <taxon>Sinomonas</taxon>
    </lineage>
</organism>
<dbReference type="EMBL" id="CP014518">
    <property type="protein sequence ID" value="AMM33969.1"/>
    <property type="molecule type" value="Genomic_DNA"/>
</dbReference>
<dbReference type="Pfam" id="PF01547">
    <property type="entry name" value="SBP_bac_1"/>
    <property type="match status" value="1"/>
</dbReference>
<evidence type="ECO:0000256" key="1">
    <source>
        <dbReference type="ARBA" id="ARBA00008520"/>
    </source>
</evidence>
<dbReference type="Proteomes" id="UP000070134">
    <property type="component" value="Chromosome"/>
</dbReference>
<name>A0A127A3F1_9MICC</name>
<dbReference type="KEGG" id="satk:SA2016_3306"/>
<dbReference type="InterPro" id="IPR050490">
    <property type="entry name" value="Bact_solute-bd_prot1"/>
</dbReference>
<dbReference type="STRING" id="37927.SA2016_3306"/>
<dbReference type="AlphaFoldDB" id="A0A127A3F1"/>
<dbReference type="SUPFAM" id="SSF53850">
    <property type="entry name" value="Periplasmic binding protein-like II"/>
    <property type="match status" value="1"/>
</dbReference>
<sequence length="434" mass="47127">MNTQRSGSSSLTFDRRALLKTLGIGAVGLAGVPLLSACTGGSAPSGGSSKTMTFGSSASDDVPKRAYQAVVDAFQKKSGDTVTTNTVPHNDFQNKINSYLQGSPDDAFTWFAGYRMQYYAGKGLLAPIDDVWEKIGANYSDALKKASTGPDGKMYFVPNYNYPWGFFYRKSFWAQKGYTVPKTFDELKTLAAKMKGDGIIPIGFADKDGWPAMGTFDYINMRLNGYQFHVDLCAHKESWNQPKVQSVFDTWKALLPYQDPGALGQTWQDAAKLLGDKKTGMYLLGSFVTQQFTDPAVLADIDFFPFPEIAVEGQDSIEAPIDGLLLSKKGGQNQVAKDFLAFMGTPEAQNAYYSVDNSNIATAKGADTSKFTALNKKCADAIAGAKNISQFFDRDALPAMANNVMIPALQSFIKDGNVDIKNLESQAAALYAAQ</sequence>
<dbReference type="Gene3D" id="3.40.190.10">
    <property type="entry name" value="Periplasmic binding protein-like II"/>
    <property type="match status" value="2"/>
</dbReference>
<gene>
    <name evidence="3" type="ORF">SA2016_3306</name>
</gene>
<keyword evidence="2" id="KW-0813">Transport</keyword>
<proteinExistence type="inferred from homology"/>
<protein>
    <submittedName>
        <fullName evidence="3">Sugar ABC transporter substrate-binding protein</fullName>
    </submittedName>
</protein>
<dbReference type="InterPro" id="IPR006311">
    <property type="entry name" value="TAT_signal"/>
</dbReference>
<dbReference type="PANTHER" id="PTHR43649:SF29">
    <property type="entry name" value="OSMOPROTECTIVE COMPOUNDS-BINDING PROTEIN GGTB"/>
    <property type="match status" value="1"/>
</dbReference>
<evidence type="ECO:0000256" key="2">
    <source>
        <dbReference type="ARBA" id="ARBA00022448"/>
    </source>
</evidence>
<keyword evidence="4" id="KW-1185">Reference proteome</keyword>
<evidence type="ECO:0000313" key="3">
    <source>
        <dbReference type="EMBL" id="AMM33969.1"/>
    </source>
</evidence>
<dbReference type="InterPro" id="IPR006059">
    <property type="entry name" value="SBP"/>
</dbReference>
<dbReference type="OrthoDB" id="8478044at2"/>
<dbReference type="PROSITE" id="PS51318">
    <property type="entry name" value="TAT"/>
    <property type="match status" value="1"/>
</dbReference>
<accession>A0A127A3F1</accession>